<evidence type="ECO:0000313" key="2">
    <source>
        <dbReference type="EMBL" id="MCO6416055.1"/>
    </source>
</evidence>
<reference evidence="2 3" key="1">
    <citation type="submission" date="2021-12" db="EMBL/GenBank/DDBJ databases">
        <title>Siccirubricoccus leaddurans sp. nov., a high concentration Zn2+ tolerance bacterium.</title>
        <authorList>
            <person name="Cao Y."/>
        </authorList>
    </citation>
    <scope>NUCLEOTIDE SEQUENCE [LARGE SCALE GENOMIC DNA]</scope>
    <source>
        <strain evidence="2 3">KC 17139</strain>
    </source>
</reference>
<dbReference type="GO" id="GO:0008168">
    <property type="term" value="F:methyltransferase activity"/>
    <property type="evidence" value="ECO:0007669"/>
    <property type="project" value="UniProtKB-KW"/>
</dbReference>
<feature type="domain" description="Methyltransferase FkbM" evidence="1">
    <location>
        <begin position="91"/>
        <end position="252"/>
    </location>
</feature>
<dbReference type="RefSeq" id="WP_252952663.1">
    <property type="nucleotide sequence ID" value="NZ_JAFIRR010000043.1"/>
</dbReference>
<dbReference type="NCBIfam" id="TIGR01444">
    <property type="entry name" value="fkbM_fam"/>
    <property type="match status" value="1"/>
</dbReference>
<name>A0ABT1D4Z1_9PROT</name>
<dbReference type="InterPro" id="IPR052514">
    <property type="entry name" value="SAM-dependent_MTase"/>
</dbReference>
<dbReference type="PANTHER" id="PTHR34203">
    <property type="entry name" value="METHYLTRANSFERASE, FKBM FAMILY PROTEIN"/>
    <property type="match status" value="1"/>
</dbReference>
<dbReference type="EMBL" id="JAFIRR010000043">
    <property type="protein sequence ID" value="MCO6416055.1"/>
    <property type="molecule type" value="Genomic_DNA"/>
</dbReference>
<dbReference type="PANTHER" id="PTHR34203:SF15">
    <property type="entry name" value="SLL1173 PROTEIN"/>
    <property type="match status" value="1"/>
</dbReference>
<sequence length="283" mass="31627">MSHLQRSAGRFQRNVWLPGRPVLTALRASHWLYACMSKQPQVVDLAEGVKVKLAPKLMSHGSTSIFMKRAEYEPELRYIARFAEVGSTAVDVGANIGIYTLFLSRYLGPSGHVFAFEPSEISYPELVENLTRNQVTNVTASRLALSDRAGTAALFQINGSPVNFSLAEEAHTDTETVSVTMLDAFLQEPPTRLSFMKIDVEGFEYRVLQGARNTLERHRPTVMFEVSDSAMARANTDRAALENFFRRLGYRLFVFDEDGGLQELETLVDANVIARPGEALHRP</sequence>
<comment type="caution">
    <text evidence="2">The sequence shown here is derived from an EMBL/GenBank/DDBJ whole genome shotgun (WGS) entry which is preliminary data.</text>
</comment>
<protein>
    <submittedName>
        <fullName evidence="2">FkbM family methyltransferase</fullName>
    </submittedName>
</protein>
<keyword evidence="2" id="KW-0808">Transferase</keyword>
<dbReference type="InterPro" id="IPR029063">
    <property type="entry name" value="SAM-dependent_MTases_sf"/>
</dbReference>
<dbReference type="Pfam" id="PF05050">
    <property type="entry name" value="Methyltransf_21"/>
    <property type="match status" value="1"/>
</dbReference>
<dbReference type="Proteomes" id="UP001523392">
    <property type="component" value="Unassembled WGS sequence"/>
</dbReference>
<dbReference type="SUPFAM" id="SSF53335">
    <property type="entry name" value="S-adenosyl-L-methionine-dependent methyltransferases"/>
    <property type="match status" value="1"/>
</dbReference>
<proteinExistence type="predicted"/>
<gene>
    <name evidence="2" type="ORF">JYK14_07710</name>
</gene>
<dbReference type="InterPro" id="IPR006342">
    <property type="entry name" value="FkbM_mtfrase"/>
</dbReference>
<dbReference type="Gene3D" id="3.40.50.150">
    <property type="entry name" value="Vaccinia Virus protein VP39"/>
    <property type="match status" value="1"/>
</dbReference>
<evidence type="ECO:0000259" key="1">
    <source>
        <dbReference type="Pfam" id="PF05050"/>
    </source>
</evidence>
<evidence type="ECO:0000313" key="3">
    <source>
        <dbReference type="Proteomes" id="UP001523392"/>
    </source>
</evidence>
<organism evidence="2 3">
    <name type="scientific">Siccirubricoccus soli</name>
    <dbReference type="NCBI Taxonomy" id="2899147"/>
    <lineage>
        <taxon>Bacteria</taxon>
        <taxon>Pseudomonadati</taxon>
        <taxon>Pseudomonadota</taxon>
        <taxon>Alphaproteobacteria</taxon>
        <taxon>Acetobacterales</taxon>
        <taxon>Roseomonadaceae</taxon>
        <taxon>Siccirubricoccus</taxon>
    </lineage>
</organism>
<keyword evidence="2" id="KW-0489">Methyltransferase</keyword>
<keyword evidence="3" id="KW-1185">Reference proteome</keyword>
<dbReference type="GO" id="GO:0032259">
    <property type="term" value="P:methylation"/>
    <property type="evidence" value="ECO:0007669"/>
    <property type="project" value="UniProtKB-KW"/>
</dbReference>
<accession>A0ABT1D4Z1</accession>